<dbReference type="RefSeq" id="WP_117896001.1">
    <property type="nucleotide sequence ID" value="NZ_CABJCV010000026.1"/>
</dbReference>
<dbReference type="EMBL" id="QRUP01000026">
    <property type="protein sequence ID" value="RGR68709.1"/>
    <property type="molecule type" value="Genomic_DNA"/>
</dbReference>
<evidence type="ECO:0000313" key="2">
    <source>
        <dbReference type="Proteomes" id="UP000284178"/>
    </source>
</evidence>
<dbReference type="Proteomes" id="UP000284178">
    <property type="component" value="Unassembled WGS sequence"/>
</dbReference>
<accession>A0A412FKL9</accession>
<dbReference type="GeneID" id="83016822"/>
<organism evidence="1 2">
    <name type="scientific">Holdemania filiformis</name>
    <dbReference type="NCBI Taxonomy" id="61171"/>
    <lineage>
        <taxon>Bacteria</taxon>
        <taxon>Bacillati</taxon>
        <taxon>Bacillota</taxon>
        <taxon>Erysipelotrichia</taxon>
        <taxon>Erysipelotrichales</taxon>
        <taxon>Erysipelotrichaceae</taxon>
        <taxon>Holdemania</taxon>
    </lineage>
</organism>
<sequence length="211" mass="23861">MFTTFPSCQFQAAHPQTAAKIRDYLKCRWNAETTGCCRSEELKFQCGDTLVTVCLSCTAILKERFPSCSVITLYDLLEQDCEFCWPDARQQAITVQDCARADASLRRQVRGLLTRMNYAVHEMDEAAPPTCGTLLMNPISDRNRQSAPAYFKSLQAQVKILDSAKQQKLLQAQAGYYPDKQVVAYCNSCYQALGSLNIERFHLLDLIFMKG</sequence>
<comment type="caution">
    <text evidence="1">The sequence shown here is derived from an EMBL/GenBank/DDBJ whole genome shotgun (WGS) entry which is preliminary data.</text>
</comment>
<keyword evidence="2" id="KW-1185">Reference proteome</keyword>
<dbReference type="AlphaFoldDB" id="A0A412FKL9"/>
<protein>
    <submittedName>
        <fullName evidence="1">Uncharacterized protein</fullName>
    </submittedName>
</protein>
<proteinExistence type="predicted"/>
<gene>
    <name evidence="1" type="ORF">DWY25_15600</name>
</gene>
<evidence type="ECO:0000313" key="1">
    <source>
        <dbReference type="EMBL" id="RGR68709.1"/>
    </source>
</evidence>
<reference evidence="1 2" key="1">
    <citation type="submission" date="2018-08" db="EMBL/GenBank/DDBJ databases">
        <title>A genome reference for cultivated species of the human gut microbiota.</title>
        <authorList>
            <person name="Zou Y."/>
            <person name="Xue W."/>
            <person name="Luo G."/>
        </authorList>
    </citation>
    <scope>NUCLEOTIDE SEQUENCE [LARGE SCALE GENOMIC DNA]</scope>
    <source>
        <strain evidence="1 2">AF24-29</strain>
    </source>
</reference>
<name>A0A412FKL9_9FIRM</name>